<dbReference type="AlphaFoldDB" id="A0A978W230"/>
<evidence type="ECO:0000313" key="3">
    <source>
        <dbReference type="Proteomes" id="UP000813462"/>
    </source>
</evidence>
<accession>A0A978W230</accession>
<gene>
    <name evidence="2" type="ORF">FEM48_Zijuj01G0155900</name>
</gene>
<evidence type="ECO:0000313" key="2">
    <source>
        <dbReference type="EMBL" id="KAH7546014.1"/>
    </source>
</evidence>
<name>A0A978W230_ZIZJJ</name>
<organism evidence="2 3">
    <name type="scientific">Ziziphus jujuba var. spinosa</name>
    <dbReference type="NCBI Taxonomy" id="714518"/>
    <lineage>
        <taxon>Eukaryota</taxon>
        <taxon>Viridiplantae</taxon>
        <taxon>Streptophyta</taxon>
        <taxon>Embryophyta</taxon>
        <taxon>Tracheophyta</taxon>
        <taxon>Spermatophyta</taxon>
        <taxon>Magnoliopsida</taxon>
        <taxon>eudicotyledons</taxon>
        <taxon>Gunneridae</taxon>
        <taxon>Pentapetalae</taxon>
        <taxon>rosids</taxon>
        <taxon>fabids</taxon>
        <taxon>Rosales</taxon>
        <taxon>Rhamnaceae</taxon>
        <taxon>Paliureae</taxon>
        <taxon>Ziziphus</taxon>
    </lineage>
</organism>
<sequence>MKQLPLDEPVLSPLDDLVDLLLESPTDELVDDETRSEFVMVEDQEDKDKEDDDNAWLYEKVEVEGIVNVGNATGSSVRNAKSTDVWQNVDNARQNAGNGFGSFVGSAEGNASRKNVGNGDGSFARSTEGNDTRKNVGNGVGGSFGNAKNGHAVGNCNEGSVGRDEIVNNQAPAFVSKNGNSMGEVN</sequence>
<feature type="region of interest" description="Disordered" evidence="1">
    <location>
        <begin position="100"/>
        <end position="150"/>
    </location>
</feature>
<reference evidence="2" key="1">
    <citation type="journal article" date="2021" name="Front. Plant Sci.">
        <title>Chromosome-Scale Genome Assembly for Chinese Sour Jujube and Insights Into Its Genome Evolution and Domestication Signature.</title>
        <authorList>
            <person name="Shen L.-Y."/>
            <person name="Luo H."/>
            <person name="Wang X.-L."/>
            <person name="Wang X.-M."/>
            <person name="Qiu X.-J."/>
            <person name="Liu H."/>
            <person name="Zhou S.-S."/>
            <person name="Jia K.-H."/>
            <person name="Nie S."/>
            <person name="Bao Y.-T."/>
            <person name="Zhang R.-G."/>
            <person name="Yun Q.-Z."/>
            <person name="Chai Y.-H."/>
            <person name="Lu J.-Y."/>
            <person name="Li Y."/>
            <person name="Zhao S.-W."/>
            <person name="Mao J.-F."/>
            <person name="Jia S.-G."/>
            <person name="Mao Y.-M."/>
        </authorList>
    </citation>
    <scope>NUCLEOTIDE SEQUENCE</scope>
    <source>
        <strain evidence="2">AT0</strain>
        <tissue evidence="2">Leaf</tissue>
    </source>
</reference>
<evidence type="ECO:0008006" key="4">
    <source>
        <dbReference type="Google" id="ProtNLM"/>
    </source>
</evidence>
<proteinExistence type="predicted"/>
<dbReference type="Proteomes" id="UP000813462">
    <property type="component" value="Unassembled WGS sequence"/>
</dbReference>
<evidence type="ECO:0000256" key="1">
    <source>
        <dbReference type="SAM" id="MobiDB-lite"/>
    </source>
</evidence>
<dbReference type="EMBL" id="JAEACU010000001">
    <property type="protein sequence ID" value="KAH7546014.1"/>
    <property type="molecule type" value="Genomic_DNA"/>
</dbReference>
<comment type="caution">
    <text evidence="2">The sequence shown here is derived from an EMBL/GenBank/DDBJ whole genome shotgun (WGS) entry which is preliminary data.</text>
</comment>
<protein>
    <recommendedName>
        <fullName evidence="4">N66 matrix protein-like</fullName>
    </recommendedName>
</protein>